<dbReference type="PANTHER" id="PTHR42988">
    <property type="entry name" value="PHOSPHOHYDROLASE"/>
    <property type="match status" value="1"/>
</dbReference>
<dbReference type="Proteomes" id="UP000533017">
    <property type="component" value="Unassembled WGS sequence"/>
</dbReference>
<keyword evidence="2" id="KW-0378">Hydrolase</keyword>
<keyword evidence="9" id="KW-1185">Reference proteome</keyword>
<dbReference type="SUPFAM" id="SSF56300">
    <property type="entry name" value="Metallo-dependent phosphatases"/>
    <property type="match status" value="1"/>
</dbReference>
<evidence type="ECO:0000256" key="3">
    <source>
        <dbReference type="ARBA" id="ARBA00023004"/>
    </source>
</evidence>
<dbReference type="RefSeq" id="WP_092889480.1">
    <property type="nucleotide sequence ID" value="NZ_FOOI01000022.1"/>
</dbReference>
<reference evidence="6 9" key="2">
    <citation type="submission" date="2020-07" db="EMBL/GenBank/DDBJ databases">
        <title>Sequencing the genomes of 1000 actinobacteria strains.</title>
        <authorList>
            <person name="Klenk H.-P."/>
        </authorList>
    </citation>
    <scope>NUCLEOTIDE SEQUENCE [LARGE SCALE GENOMIC DNA]</scope>
    <source>
        <strain evidence="6 9">DSM 45117</strain>
    </source>
</reference>
<reference evidence="7 8" key="1">
    <citation type="submission" date="2016-10" db="EMBL/GenBank/DDBJ databases">
        <authorList>
            <person name="de Groot N.N."/>
        </authorList>
    </citation>
    <scope>NUCLEOTIDE SEQUENCE [LARGE SCALE GENOMIC DNA]</scope>
    <source>
        <strain evidence="7 8">CPCC 202808</strain>
    </source>
</reference>
<evidence type="ECO:0000256" key="1">
    <source>
        <dbReference type="ARBA" id="ARBA00022723"/>
    </source>
</evidence>
<proteinExistence type="inferred from homology"/>
<accession>A0A1I3B6M3</accession>
<dbReference type="Pfam" id="PF00149">
    <property type="entry name" value="Metallophos"/>
    <property type="match status" value="1"/>
</dbReference>
<dbReference type="EMBL" id="JACBZA010000001">
    <property type="protein sequence ID" value="NYH81282.1"/>
    <property type="molecule type" value="Genomic_DNA"/>
</dbReference>
<name>A0A1I3B6M3_9ACTN</name>
<dbReference type="PANTHER" id="PTHR42988:SF2">
    <property type="entry name" value="CYCLIC NUCLEOTIDE PHOSPHODIESTERASE CBUA0032-RELATED"/>
    <property type="match status" value="1"/>
</dbReference>
<sequence>MRILHISDLHVEPAPEERLPGLMASLALDRDPLRRVGADLMIVSGDLTTYGSSRPDHLALAREWLDSLDVPYLAVPGNHDLGPSPDRGRRSPVQEAYEDVAYARTGYGRTFGTDPVEVRDLGQLRVVGVGVREDDPDGVLPRLAETLAADIRPVILVGHYPLVPTRDPKPHEEFGSEAFVPRTGAALLDLIRRHPHVRLYACGHVHVTSVRPLAPHCTQVTAGSLGQGASTYRVYDVDPDGLTYATALGAGPLGFWHTVVPHLSGEFSLGTGTERSGRLSW</sequence>
<evidence type="ECO:0000256" key="2">
    <source>
        <dbReference type="ARBA" id="ARBA00022801"/>
    </source>
</evidence>
<dbReference type="InterPro" id="IPR050884">
    <property type="entry name" value="CNP_phosphodiesterase-III"/>
</dbReference>
<evidence type="ECO:0000313" key="8">
    <source>
        <dbReference type="Proteomes" id="UP000199052"/>
    </source>
</evidence>
<evidence type="ECO:0000256" key="4">
    <source>
        <dbReference type="ARBA" id="ARBA00025742"/>
    </source>
</evidence>
<dbReference type="STRING" id="504797.SAMN05421678_12268"/>
<keyword evidence="3" id="KW-0408">Iron</keyword>
<evidence type="ECO:0000313" key="6">
    <source>
        <dbReference type="EMBL" id="NYH81282.1"/>
    </source>
</evidence>
<keyword evidence="1" id="KW-0479">Metal-binding</keyword>
<dbReference type="InterPro" id="IPR029052">
    <property type="entry name" value="Metallo-depent_PP-like"/>
</dbReference>
<evidence type="ECO:0000313" key="9">
    <source>
        <dbReference type="Proteomes" id="UP000533017"/>
    </source>
</evidence>
<dbReference type="EMBL" id="FOOI01000022">
    <property type="protein sequence ID" value="SFH57934.1"/>
    <property type="molecule type" value="Genomic_DNA"/>
</dbReference>
<protein>
    <submittedName>
        <fullName evidence="6">3',5'-cyclic AMP phosphodiesterase CpdA</fullName>
    </submittedName>
    <submittedName>
        <fullName evidence="7">Calcineurin-like phosphoesterase</fullName>
    </submittedName>
</protein>
<evidence type="ECO:0000259" key="5">
    <source>
        <dbReference type="Pfam" id="PF00149"/>
    </source>
</evidence>
<dbReference type="AlphaFoldDB" id="A0A1I3B6M3"/>
<organism evidence="7 8">
    <name type="scientific">Actinopolymorpha cephalotaxi</name>
    <dbReference type="NCBI Taxonomy" id="504797"/>
    <lineage>
        <taxon>Bacteria</taxon>
        <taxon>Bacillati</taxon>
        <taxon>Actinomycetota</taxon>
        <taxon>Actinomycetes</taxon>
        <taxon>Propionibacteriales</taxon>
        <taxon>Actinopolymorphaceae</taxon>
        <taxon>Actinopolymorpha</taxon>
    </lineage>
</organism>
<dbReference type="OrthoDB" id="5241795at2"/>
<dbReference type="GO" id="GO:0046872">
    <property type="term" value="F:metal ion binding"/>
    <property type="evidence" value="ECO:0007669"/>
    <property type="project" value="UniProtKB-KW"/>
</dbReference>
<dbReference type="GO" id="GO:0016787">
    <property type="term" value="F:hydrolase activity"/>
    <property type="evidence" value="ECO:0007669"/>
    <property type="project" value="UniProtKB-KW"/>
</dbReference>
<dbReference type="Proteomes" id="UP000199052">
    <property type="component" value="Unassembled WGS sequence"/>
</dbReference>
<feature type="domain" description="Calcineurin-like phosphoesterase" evidence="5">
    <location>
        <begin position="1"/>
        <end position="207"/>
    </location>
</feature>
<dbReference type="Gene3D" id="3.60.21.10">
    <property type="match status" value="1"/>
</dbReference>
<gene>
    <name evidence="6" type="ORF">FHR37_000133</name>
    <name evidence="7" type="ORF">SAMN05421678_12268</name>
</gene>
<dbReference type="InterPro" id="IPR004843">
    <property type="entry name" value="Calcineurin-like_PHP"/>
</dbReference>
<comment type="similarity">
    <text evidence="4">Belongs to the cyclic nucleotide phosphodiesterase class-III family.</text>
</comment>
<evidence type="ECO:0000313" key="7">
    <source>
        <dbReference type="EMBL" id="SFH57934.1"/>
    </source>
</evidence>